<protein>
    <submittedName>
        <fullName evidence="2">Uncharacterized protein</fullName>
    </submittedName>
</protein>
<evidence type="ECO:0000256" key="1">
    <source>
        <dbReference type="SAM" id="MobiDB-lite"/>
    </source>
</evidence>
<evidence type="ECO:0000313" key="3">
    <source>
        <dbReference type="Proteomes" id="UP001143330"/>
    </source>
</evidence>
<comment type="caution">
    <text evidence="2">The sequence shown here is derived from an EMBL/GenBank/DDBJ whole genome shotgun (WGS) entry which is preliminary data.</text>
</comment>
<dbReference type="EMBL" id="BSFM01000013">
    <property type="protein sequence ID" value="GLK84492.1"/>
    <property type="molecule type" value="Genomic_DNA"/>
</dbReference>
<reference evidence="2" key="1">
    <citation type="journal article" date="2014" name="Int. J. Syst. Evol. Microbiol.">
        <title>Complete genome sequence of Corynebacterium casei LMG S-19264T (=DSM 44701T), isolated from a smear-ripened cheese.</title>
        <authorList>
            <consortium name="US DOE Joint Genome Institute (JGI-PGF)"/>
            <person name="Walter F."/>
            <person name="Albersmeier A."/>
            <person name="Kalinowski J."/>
            <person name="Ruckert C."/>
        </authorList>
    </citation>
    <scope>NUCLEOTIDE SEQUENCE</scope>
    <source>
        <strain evidence="2">VKM B-2789</strain>
    </source>
</reference>
<sequence length="201" mass="22613">MRLLSPDQAGGERAHSLNVLSIWKSHRKALAHGFDQLAEGGLIVLEDDIKIRKGFFGETLALPASLPDDWEIILYNARFRKHSVVSNGVRQKQPWERNAFRSAPAYLPQIKKTYICNGAHFCVFRDKATIARVIETMDAVPQKYHIDSFYGHAFQTYALYSHSIGFVDFESDNRRPVSGALDAGHDRRESGAGSLPQQQSL</sequence>
<dbReference type="AlphaFoldDB" id="A0A9W6NBD4"/>
<dbReference type="Proteomes" id="UP001143330">
    <property type="component" value="Unassembled WGS sequence"/>
</dbReference>
<organism evidence="2 3">
    <name type="scientific">Ancylobacter defluvii</name>
    <dbReference type="NCBI Taxonomy" id="1282440"/>
    <lineage>
        <taxon>Bacteria</taxon>
        <taxon>Pseudomonadati</taxon>
        <taxon>Pseudomonadota</taxon>
        <taxon>Alphaproteobacteria</taxon>
        <taxon>Hyphomicrobiales</taxon>
        <taxon>Xanthobacteraceae</taxon>
        <taxon>Ancylobacter</taxon>
    </lineage>
</organism>
<evidence type="ECO:0000313" key="2">
    <source>
        <dbReference type="EMBL" id="GLK84492.1"/>
    </source>
</evidence>
<proteinExistence type="predicted"/>
<name>A0A9W6NBD4_9HYPH</name>
<accession>A0A9W6NBD4</accession>
<reference evidence="2" key="2">
    <citation type="submission" date="2023-01" db="EMBL/GenBank/DDBJ databases">
        <authorList>
            <person name="Sun Q."/>
            <person name="Evtushenko L."/>
        </authorList>
    </citation>
    <scope>NUCLEOTIDE SEQUENCE</scope>
    <source>
        <strain evidence="2">VKM B-2789</strain>
    </source>
</reference>
<gene>
    <name evidence="2" type="ORF">GCM10017653_25620</name>
</gene>
<keyword evidence="3" id="KW-1185">Reference proteome</keyword>
<feature type="region of interest" description="Disordered" evidence="1">
    <location>
        <begin position="177"/>
        <end position="201"/>
    </location>
</feature>